<evidence type="ECO:0000313" key="1">
    <source>
        <dbReference type="EMBL" id="JAD45153.1"/>
    </source>
</evidence>
<reference evidence="1" key="2">
    <citation type="journal article" date="2015" name="Data Brief">
        <title>Shoot transcriptome of the giant reed, Arundo donax.</title>
        <authorList>
            <person name="Barrero R.A."/>
            <person name="Guerrero F.D."/>
            <person name="Moolhuijzen P."/>
            <person name="Goolsby J.A."/>
            <person name="Tidwell J."/>
            <person name="Bellgard S.E."/>
            <person name="Bellgard M.I."/>
        </authorList>
    </citation>
    <scope>NUCLEOTIDE SEQUENCE</scope>
    <source>
        <tissue evidence="1">Shoot tissue taken approximately 20 cm above the soil surface</tissue>
    </source>
</reference>
<sequence>MSKKKPLGFPLLPINLSRIKSLPSFLLFQLSSTDIHLNSNTTYLY</sequence>
<organism evidence="1">
    <name type="scientific">Arundo donax</name>
    <name type="common">Giant reed</name>
    <name type="synonym">Donax arundinaceus</name>
    <dbReference type="NCBI Taxonomy" id="35708"/>
    <lineage>
        <taxon>Eukaryota</taxon>
        <taxon>Viridiplantae</taxon>
        <taxon>Streptophyta</taxon>
        <taxon>Embryophyta</taxon>
        <taxon>Tracheophyta</taxon>
        <taxon>Spermatophyta</taxon>
        <taxon>Magnoliopsida</taxon>
        <taxon>Liliopsida</taxon>
        <taxon>Poales</taxon>
        <taxon>Poaceae</taxon>
        <taxon>PACMAD clade</taxon>
        <taxon>Arundinoideae</taxon>
        <taxon>Arundineae</taxon>
        <taxon>Arundo</taxon>
    </lineage>
</organism>
<dbReference type="AlphaFoldDB" id="A0A0A9A5H6"/>
<accession>A0A0A9A5H6</accession>
<proteinExistence type="predicted"/>
<reference evidence="1" key="1">
    <citation type="submission" date="2014-09" db="EMBL/GenBank/DDBJ databases">
        <authorList>
            <person name="Magalhaes I.L.F."/>
            <person name="Oliveira U."/>
            <person name="Santos F.R."/>
            <person name="Vidigal T.H.D.A."/>
            <person name="Brescovit A.D."/>
            <person name="Santos A.J."/>
        </authorList>
    </citation>
    <scope>NUCLEOTIDE SEQUENCE</scope>
    <source>
        <tissue evidence="1">Shoot tissue taken approximately 20 cm above the soil surface</tissue>
    </source>
</reference>
<name>A0A0A9A5H6_ARUDO</name>
<dbReference type="EMBL" id="GBRH01252742">
    <property type="protein sequence ID" value="JAD45153.1"/>
    <property type="molecule type" value="Transcribed_RNA"/>
</dbReference>
<protein>
    <submittedName>
        <fullName evidence="1">Uncharacterized protein</fullName>
    </submittedName>
</protein>